<reference evidence="12" key="1">
    <citation type="submission" date="2025-08" db="UniProtKB">
        <authorList>
            <consortium name="RefSeq"/>
        </authorList>
    </citation>
    <scope>IDENTIFICATION</scope>
    <source>
        <strain evidence="12">14028-0561.14</strain>
        <tissue evidence="12">Whole fly</tissue>
    </source>
</reference>
<dbReference type="SUPFAM" id="SSF57716">
    <property type="entry name" value="Glucocorticoid receptor-like (DNA-binding domain)"/>
    <property type="match status" value="1"/>
</dbReference>
<evidence type="ECO:0000256" key="3">
    <source>
        <dbReference type="ARBA" id="ARBA00022771"/>
    </source>
</evidence>
<organism evidence="11 12">
    <name type="scientific">Drosophila kikkawai</name>
    <name type="common">Fruit fly</name>
    <dbReference type="NCBI Taxonomy" id="30033"/>
    <lineage>
        <taxon>Eukaryota</taxon>
        <taxon>Metazoa</taxon>
        <taxon>Ecdysozoa</taxon>
        <taxon>Arthropoda</taxon>
        <taxon>Hexapoda</taxon>
        <taxon>Insecta</taxon>
        <taxon>Pterygota</taxon>
        <taxon>Neoptera</taxon>
        <taxon>Endopterygota</taxon>
        <taxon>Diptera</taxon>
        <taxon>Brachycera</taxon>
        <taxon>Muscomorpha</taxon>
        <taxon>Ephydroidea</taxon>
        <taxon>Drosophilidae</taxon>
        <taxon>Drosophila</taxon>
        <taxon>Sophophora</taxon>
    </lineage>
</organism>
<evidence type="ECO:0000256" key="6">
    <source>
        <dbReference type="ARBA" id="ARBA00023163"/>
    </source>
</evidence>
<evidence type="ECO:0000256" key="7">
    <source>
        <dbReference type="ARBA" id="ARBA00023242"/>
    </source>
</evidence>
<dbReference type="SMART" id="SM00401">
    <property type="entry name" value="ZnF_GATA"/>
    <property type="match status" value="1"/>
</dbReference>
<evidence type="ECO:0000256" key="1">
    <source>
        <dbReference type="ARBA" id="ARBA00004123"/>
    </source>
</evidence>
<evidence type="ECO:0000313" key="12">
    <source>
        <dbReference type="RefSeq" id="XP_070144632.1"/>
    </source>
</evidence>
<keyword evidence="11" id="KW-1185">Reference proteome</keyword>
<evidence type="ECO:0000256" key="8">
    <source>
        <dbReference type="PROSITE-ProRule" id="PRU00094"/>
    </source>
</evidence>
<dbReference type="PROSITE" id="PS50114">
    <property type="entry name" value="GATA_ZN_FINGER_2"/>
    <property type="match status" value="1"/>
</dbReference>
<evidence type="ECO:0000256" key="9">
    <source>
        <dbReference type="SAM" id="MobiDB-lite"/>
    </source>
</evidence>
<accession>A0ABM4GPI5</accession>
<keyword evidence="6" id="KW-0804">Transcription</keyword>
<name>A0ABM4GPI5_DROKI</name>
<gene>
    <name evidence="12" type="primary">LOC138929216</name>
</gene>
<dbReference type="PROSITE" id="PS00344">
    <property type="entry name" value="GATA_ZN_FINGER_1"/>
    <property type="match status" value="1"/>
</dbReference>
<dbReference type="InterPro" id="IPR000679">
    <property type="entry name" value="Znf_GATA"/>
</dbReference>
<evidence type="ECO:0000256" key="5">
    <source>
        <dbReference type="ARBA" id="ARBA00023015"/>
    </source>
</evidence>
<keyword evidence="4" id="KW-0862">Zinc</keyword>
<dbReference type="CDD" id="cd00202">
    <property type="entry name" value="ZnF_GATA"/>
    <property type="match status" value="1"/>
</dbReference>
<keyword evidence="5" id="KW-0805">Transcription regulation</keyword>
<dbReference type="Gene3D" id="3.30.50.10">
    <property type="entry name" value="Erythroid Transcription Factor GATA-1, subunit A"/>
    <property type="match status" value="1"/>
</dbReference>
<evidence type="ECO:0000256" key="4">
    <source>
        <dbReference type="ARBA" id="ARBA00022833"/>
    </source>
</evidence>
<keyword evidence="3 8" id="KW-0863">Zinc-finger</keyword>
<dbReference type="PRINTS" id="PR00619">
    <property type="entry name" value="GATAZNFINGER"/>
</dbReference>
<evidence type="ECO:0000256" key="2">
    <source>
        <dbReference type="ARBA" id="ARBA00022723"/>
    </source>
</evidence>
<keyword evidence="2" id="KW-0479">Metal-binding</keyword>
<dbReference type="PANTHER" id="PTHR10071:SF281">
    <property type="entry name" value="BOX A-BINDING FACTOR-RELATED"/>
    <property type="match status" value="1"/>
</dbReference>
<comment type="subcellular location">
    <subcellularLocation>
        <location evidence="1">Nucleus</location>
    </subcellularLocation>
</comment>
<feature type="compositionally biased region" description="Low complexity" evidence="9">
    <location>
        <begin position="14"/>
        <end position="27"/>
    </location>
</feature>
<dbReference type="Proteomes" id="UP001652661">
    <property type="component" value="Chromosome X"/>
</dbReference>
<dbReference type="Pfam" id="PF00320">
    <property type="entry name" value="GATA"/>
    <property type="match status" value="1"/>
</dbReference>
<evidence type="ECO:0000313" key="11">
    <source>
        <dbReference type="Proteomes" id="UP001652661"/>
    </source>
</evidence>
<feature type="domain" description="GATA-type" evidence="10">
    <location>
        <begin position="159"/>
        <end position="212"/>
    </location>
</feature>
<dbReference type="GeneID" id="138929216"/>
<dbReference type="RefSeq" id="XP_070144632.1">
    <property type="nucleotide sequence ID" value="XM_070288531.1"/>
</dbReference>
<sequence>MRKGATGDVTNKSQQQQQQHQQQQQQQCRTPNGGSYGEALVINSEAKALQHHHHQQHSQTYADLGNAYASFPPSSSFSSNSYAAALQQTNTIYTVPGTGQFLTKSESGLNSLRQAHRDPVDVASTTGVPERVLLCVRQHARHPLVTHRRVRAAAAPNNRRNGVTCANCQTNSTPQWRRNNEGNHVCNACGLYFKYYNMNRPLSMKNEGFEKRKRTWLPNNTIFCYACWMSRRKRFRSAQQIV</sequence>
<keyword evidence="7" id="KW-0539">Nucleus</keyword>
<proteinExistence type="predicted"/>
<protein>
    <submittedName>
        <fullName evidence="12">Transcription factor elt-1-like</fullName>
    </submittedName>
</protein>
<dbReference type="InterPro" id="IPR013088">
    <property type="entry name" value="Znf_NHR/GATA"/>
</dbReference>
<dbReference type="PANTHER" id="PTHR10071">
    <property type="entry name" value="TRANSCRIPTION FACTOR GATA FAMILY MEMBER"/>
    <property type="match status" value="1"/>
</dbReference>
<evidence type="ECO:0000259" key="10">
    <source>
        <dbReference type="PROSITE" id="PS50114"/>
    </source>
</evidence>
<feature type="region of interest" description="Disordered" evidence="9">
    <location>
        <begin position="1"/>
        <end position="37"/>
    </location>
</feature>
<dbReference type="InterPro" id="IPR039355">
    <property type="entry name" value="Transcription_factor_GATA"/>
</dbReference>